<dbReference type="RefSeq" id="WP_174894610.1">
    <property type="nucleotide sequence ID" value="NZ_CP054803.1"/>
</dbReference>
<keyword evidence="1" id="KW-0472">Membrane</keyword>
<organism evidence="2 3">
    <name type="scientific">Acinetobacter lwoffii</name>
    <dbReference type="NCBI Taxonomy" id="28090"/>
    <lineage>
        <taxon>Bacteria</taxon>
        <taxon>Pseudomonadati</taxon>
        <taxon>Pseudomonadota</taxon>
        <taxon>Gammaproteobacteria</taxon>
        <taxon>Moraxellales</taxon>
        <taxon>Moraxellaceae</taxon>
        <taxon>Acinetobacter</taxon>
    </lineage>
</organism>
<dbReference type="AlphaFoldDB" id="A0A6N1N3J7"/>
<gene>
    <name evidence="2" type="ORF">FOB19_14240</name>
</gene>
<evidence type="ECO:0000313" key="2">
    <source>
        <dbReference type="EMBL" id="QKU22446.1"/>
    </source>
</evidence>
<dbReference type="EMBL" id="CP054803">
    <property type="protein sequence ID" value="QKU22446.1"/>
    <property type="molecule type" value="Genomic_DNA"/>
</dbReference>
<evidence type="ECO:0000313" key="3">
    <source>
        <dbReference type="Proteomes" id="UP000509126"/>
    </source>
</evidence>
<accession>A0A6N1N3J7</accession>
<dbReference type="Proteomes" id="UP000509126">
    <property type="component" value="Chromosome"/>
</dbReference>
<keyword evidence="1" id="KW-0812">Transmembrane</keyword>
<proteinExistence type="predicted"/>
<reference evidence="2 3" key="1">
    <citation type="submission" date="2019-11" db="EMBL/GenBank/DDBJ databases">
        <title>FDA dAtabase for Regulatory Grade micrObial Sequences (FDA-ARGOS): Supporting development and validation of Infectious Disease Dx tests.</title>
        <authorList>
            <person name="Patel R."/>
            <person name="Rucinski S."/>
            <person name="Tallon L."/>
            <person name="Sadzewicz L."/>
            <person name="Vavikolanu K."/>
            <person name="Mehta A."/>
            <person name="Aluvathingal J."/>
            <person name="Nadendla S."/>
            <person name="Nandy P."/>
            <person name="Geyer C."/>
            <person name="Yan Y."/>
            <person name="Sichtig H."/>
        </authorList>
    </citation>
    <scope>NUCLEOTIDE SEQUENCE [LARGE SCALE GENOMIC DNA]</scope>
    <source>
        <strain evidence="2 3">FDAARGOS_557</strain>
    </source>
</reference>
<evidence type="ECO:0000256" key="1">
    <source>
        <dbReference type="SAM" id="Phobius"/>
    </source>
</evidence>
<feature type="transmembrane region" description="Helical" evidence="1">
    <location>
        <begin position="21"/>
        <end position="50"/>
    </location>
</feature>
<protein>
    <submittedName>
        <fullName evidence="2">Preprotein translocase subunit SecA</fullName>
    </submittedName>
</protein>
<feature type="transmembrane region" description="Helical" evidence="1">
    <location>
        <begin position="84"/>
        <end position="104"/>
    </location>
</feature>
<name>A0A6N1N3J7_ACILW</name>
<keyword evidence="1" id="KW-1133">Transmembrane helix</keyword>
<sequence>MKKDNPDITSSSFKFVRKGTWGWKIALIYDIFMMVLIIINLFCLSANAILMSDFGQWLFDFIRLSEILQFYKSDLRPWVIITEGWFTTFLVCELLARWVIAIVLRHHRRWWFFPFVHWYEILSIIPQLRFLRLLRAVAIGYNLHSHGYKVIPNRWYRQGNFYYNMLMEELSSRVVLTVLDGIKRELTTSTSHKQLIDDLVEHHRKLLAIALADILQESLGKELQAQRSMIAKNVGQVVNQAIEDTPELTQLLRLIPIVGSRIEQQIQSIGQRLGENITQGLIEPFTHTGQKENPTFTLISDKISQIQIEHNPHIDKLVESAVFETLEAIRKQVKVKQWQQILEEHEQNQSSIDK</sequence>